<dbReference type="EMBL" id="MU853405">
    <property type="protein sequence ID" value="KAK4135627.1"/>
    <property type="molecule type" value="Genomic_DNA"/>
</dbReference>
<accession>A0AAN6UM76</accession>
<dbReference type="AlphaFoldDB" id="A0AAN6UM76"/>
<dbReference type="SUPFAM" id="SSF51182">
    <property type="entry name" value="RmlC-like cupins"/>
    <property type="match status" value="1"/>
</dbReference>
<protein>
    <recommendedName>
        <fullName evidence="3">JmjC domain-containing protein</fullName>
    </recommendedName>
</protein>
<dbReference type="Proteomes" id="UP001304895">
    <property type="component" value="Unassembled WGS sequence"/>
</dbReference>
<evidence type="ECO:0000313" key="2">
    <source>
        <dbReference type="Proteomes" id="UP001304895"/>
    </source>
</evidence>
<dbReference type="InterPro" id="IPR011051">
    <property type="entry name" value="RmlC_Cupin_sf"/>
</dbReference>
<organism evidence="1 2">
    <name type="scientific">Trichocladium antarcticum</name>
    <dbReference type="NCBI Taxonomy" id="1450529"/>
    <lineage>
        <taxon>Eukaryota</taxon>
        <taxon>Fungi</taxon>
        <taxon>Dikarya</taxon>
        <taxon>Ascomycota</taxon>
        <taxon>Pezizomycotina</taxon>
        <taxon>Sordariomycetes</taxon>
        <taxon>Sordariomycetidae</taxon>
        <taxon>Sordariales</taxon>
        <taxon>Chaetomiaceae</taxon>
        <taxon>Trichocladium</taxon>
    </lineage>
</organism>
<proteinExistence type="predicted"/>
<evidence type="ECO:0008006" key="3">
    <source>
        <dbReference type="Google" id="ProtNLM"/>
    </source>
</evidence>
<keyword evidence="2" id="KW-1185">Reference proteome</keyword>
<name>A0AAN6UM76_9PEZI</name>
<reference evidence="1" key="1">
    <citation type="journal article" date="2023" name="Mol. Phylogenet. Evol.">
        <title>Genome-scale phylogeny and comparative genomics of the fungal order Sordariales.</title>
        <authorList>
            <person name="Hensen N."/>
            <person name="Bonometti L."/>
            <person name="Westerberg I."/>
            <person name="Brannstrom I.O."/>
            <person name="Guillou S."/>
            <person name="Cros-Aarteil S."/>
            <person name="Calhoun S."/>
            <person name="Haridas S."/>
            <person name="Kuo A."/>
            <person name="Mondo S."/>
            <person name="Pangilinan J."/>
            <person name="Riley R."/>
            <person name="LaButti K."/>
            <person name="Andreopoulos B."/>
            <person name="Lipzen A."/>
            <person name="Chen C."/>
            <person name="Yan M."/>
            <person name="Daum C."/>
            <person name="Ng V."/>
            <person name="Clum A."/>
            <person name="Steindorff A."/>
            <person name="Ohm R.A."/>
            <person name="Martin F."/>
            <person name="Silar P."/>
            <person name="Natvig D.O."/>
            <person name="Lalanne C."/>
            <person name="Gautier V."/>
            <person name="Ament-Velasquez S.L."/>
            <person name="Kruys A."/>
            <person name="Hutchinson M.I."/>
            <person name="Powell A.J."/>
            <person name="Barry K."/>
            <person name="Miller A.N."/>
            <person name="Grigoriev I.V."/>
            <person name="Debuchy R."/>
            <person name="Gladieux P."/>
            <person name="Hiltunen Thoren M."/>
            <person name="Johannesson H."/>
        </authorList>
    </citation>
    <scope>NUCLEOTIDE SEQUENCE</scope>
    <source>
        <strain evidence="1">CBS 123565</strain>
    </source>
</reference>
<sequence length="56" mass="6436">EKQETQMDNPHCDTGGRWRYVPLQPGQTVFFRPGTIHCVVRARDRQTSAFGGYALR</sequence>
<feature type="non-terminal residue" evidence="1">
    <location>
        <position position="1"/>
    </location>
</feature>
<gene>
    <name evidence="1" type="ORF">BT67DRAFT_376913</name>
</gene>
<evidence type="ECO:0000313" key="1">
    <source>
        <dbReference type="EMBL" id="KAK4135627.1"/>
    </source>
</evidence>
<comment type="caution">
    <text evidence="1">The sequence shown here is derived from an EMBL/GenBank/DDBJ whole genome shotgun (WGS) entry which is preliminary data.</text>
</comment>
<reference evidence="1" key="2">
    <citation type="submission" date="2023-05" db="EMBL/GenBank/DDBJ databases">
        <authorList>
            <consortium name="Lawrence Berkeley National Laboratory"/>
            <person name="Steindorff A."/>
            <person name="Hensen N."/>
            <person name="Bonometti L."/>
            <person name="Westerberg I."/>
            <person name="Brannstrom I.O."/>
            <person name="Guillou S."/>
            <person name="Cros-Aarteil S."/>
            <person name="Calhoun S."/>
            <person name="Haridas S."/>
            <person name="Kuo A."/>
            <person name="Mondo S."/>
            <person name="Pangilinan J."/>
            <person name="Riley R."/>
            <person name="Labutti K."/>
            <person name="Andreopoulos B."/>
            <person name="Lipzen A."/>
            <person name="Chen C."/>
            <person name="Yanf M."/>
            <person name="Daum C."/>
            <person name="Ng V."/>
            <person name="Clum A."/>
            <person name="Ohm R."/>
            <person name="Martin F."/>
            <person name="Silar P."/>
            <person name="Natvig D."/>
            <person name="Lalanne C."/>
            <person name="Gautier V."/>
            <person name="Ament-Velasquez S.L."/>
            <person name="Kruys A."/>
            <person name="Hutchinson M.I."/>
            <person name="Powell A.J."/>
            <person name="Barry K."/>
            <person name="Miller A.N."/>
            <person name="Grigoriev I.V."/>
            <person name="Debuchy R."/>
            <person name="Gladieux P."/>
            <person name="Thoren M.H."/>
            <person name="Johannesson H."/>
        </authorList>
    </citation>
    <scope>NUCLEOTIDE SEQUENCE</scope>
    <source>
        <strain evidence="1">CBS 123565</strain>
    </source>
</reference>